<dbReference type="InterPro" id="IPR036866">
    <property type="entry name" value="RibonucZ/Hydroxyglut_hydro"/>
</dbReference>
<dbReference type="PANTHER" id="PTHR46018:SF2">
    <property type="entry name" value="ZINC PHOSPHODIESTERASE ELAC PROTEIN 1"/>
    <property type="match status" value="1"/>
</dbReference>
<keyword evidence="1" id="KW-0255">Endonuclease</keyword>
<comment type="caution">
    <text evidence="3">The sequence shown here is derived from an EMBL/GenBank/DDBJ whole genome shotgun (WGS) entry which is preliminary data.</text>
</comment>
<dbReference type="Pfam" id="PF12706">
    <property type="entry name" value="Lactamase_B_2"/>
    <property type="match status" value="1"/>
</dbReference>
<dbReference type="SMART" id="SM00849">
    <property type="entry name" value="Lactamase_B"/>
    <property type="match status" value="1"/>
</dbReference>
<dbReference type="PANTHER" id="PTHR46018">
    <property type="entry name" value="ZINC PHOSPHODIESTERASE ELAC PROTEIN 1"/>
    <property type="match status" value="1"/>
</dbReference>
<keyword evidence="1" id="KW-0378">Hydrolase</keyword>
<organism evidence="3 4">
    <name type="scientific">Longispora fulva</name>
    <dbReference type="NCBI Taxonomy" id="619741"/>
    <lineage>
        <taxon>Bacteria</taxon>
        <taxon>Bacillati</taxon>
        <taxon>Actinomycetota</taxon>
        <taxon>Actinomycetes</taxon>
        <taxon>Micromonosporales</taxon>
        <taxon>Micromonosporaceae</taxon>
        <taxon>Longispora</taxon>
    </lineage>
</organism>
<evidence type="ECO:0000313" key="3">
    <source>
        <dbReference type="EMBL" id="MBG6137617.1"/>
    </source>
</evidence>
<accession>A0A8J7GIZ0</accession>
<dbReference type="EMBL" id="JADOUF010000001">
    <property type="protein sequence ID" value="MBG6137617.1"/>
    <property type="molecule type" value="Genomic_DNA"/>
</dbReference>
<dbReference type="CDD" id="cd07716">
    <property type="entry name" value="RNaseZ_short-form-like_MBL-fold"/>
    <property type="match status" value="1"/>
</dbReference>
<dbReference type="GO" id="GO:0042781">
    <property type="term" value="F:3'-tRNA processing endoribonuclease activity"/>
    <property type="evidence" value="ECO:0007669"/>
    <property type="project" value="TreeGrafter"/>
</dbReference>
<keyword evidence="1" id="KW-0540">Nuclease</keyword>
<protein>
    <submittedName>
        <fullName evidence="3">Ribonuclease BN (tRNA processing enzyme)</fullName>
    </submittedName>
</protein>
<dbReference type="InterPro" id="IPR001279">
    <property type="entry name" value="Metallo-B-lactamas"/>
</dbReference>
<dbReference type="RefSeq" id="WP_197004465.1">
    <property type="nucleotide sequence ID" value="NZ_BONS01000024.1"/>
</dbReference>
<gene>
    <name evidence="3" type="ORF">IW245_003811</name>
</gene>
<dbReference type="Proteomes" id="UP000622552">
    <property type="component" value="Unassembled WGS sequence"/>
</dbReference>
<feature type="domain" description="Metallo-beta-lactamase" evidence="2">
    <location>
        <begin position="18"/>
        <end position="199"/>
    </location>
</feature>
<evidence type="ECO:0000256" key="1">
    <source>
        <dbReference type="ARBA" id="ARBA00022759"/>
    </source>
</evidence>
<evidence type="ECO:0000313" key="4">
    <source>
        <dbReference type="Proteomes" id="UP000622552"/>
    </source>
</evidence>
<dbReference type="AlphaFoldDB" id="A0A8J7GIZ0"/>
<dbReference type="Gene3D" id="3.60.15.10">
    <property type="entry name" value="Ribonuclease Z/Hydroxyacylglutathione hydrolase-like"/>
    <property type="match status" value="1"/>
</dbReference>
<reference evidence="3" key="1">
    <citation type="submission" date="2020-11" db="EMBL/GenBank/DDBJ databases">
        <title>Sequencing the genomes of 1000 actinobacteria strains.</title>
        <authorList>
            <person name="Klenk H.-P."/>
        </authorList>
    </citation>
    <scope>NUCLEOTIDE SEQUENCE</scope>
    <source>
        <strain evidence="3">DSM 45356</strain>
    </source>
</reference>
<name>A0A8J7GIZ0_9ACTN</name>
<sequence>MRLTVVGCAGSTTGPDSACSSYLVEEDGHRLVLDLGAGASGPLQRYADPLDIDTVILSHAHSDHWSDTTQLGYHRARAGKPVTVIGPSDMHEVLTTNPDTFDTTVATAGDRTIGPFAVRLGRVRHGNLECWATRIGDALCYTADTEPCPEVEELAAGCRVLLAEASGLDADGPLRGHLTAGDAARLAARSGARLLILTHLRAWQDPLALLDEAHAIAGCQVVLATPGLRVAL</sequence>
<dbReference type="SUPFAM" id="SSF56281">
    <property type="entry name" value="Metallo-hydrolase/oxidoreductase"/>
    <property type="match status" value="1"/>
</dbReference>
<evidence type="ECO:0000259" key="2">
    <source>
        <dbReference type="SMART" id="SM00849"/>
    </source>
</evidence>
<keyword evidence="4" id="KW-1185">Reference proteome</keyword>
<proteinExistence type="predicted"/>